<dbReference type="InterPro" id="IPR001638">
    <property type="entry name" value="Solute-binding_3/MltF_N"/>
</dbReference>
<evidence type="ECO:0000313" key="5">
    <source>
        <dbReference type="Proteomes" id="UP000824116"/>
    </source>
</evidence>
<dbReference type="AlphaFoldDB" id="A0A9D2K2C4"/>
<dbReference type="PANTHER" id="PTHR35936:SF19">
    <property type="entry name" value="AMINO-ACID-BINDING PROTEIN YXEM-RELATED"/>
    <property type="match status" value="1"/>
</dbReference>
<keyword evidence="1 2" id="KW-0732">Signal</keyword>
<dbReference type="Gene3D" id="3.40.190.10">
    <property type="entry name" value="Periplasmic binding protein-like II"/>
    <property type="match status" value="2"/>
</dbReference>
<organism evidence="4 5">
    <name type="scientific">Candidatus Mediterraneibacter stercoravium</name>
    <dbReference type="NCBI Taxonomy" id="2838685"/>
    <lineage>
        <taxon>Bacteria</taxon>
        <taxon>Bacillati</taxon>
        <taxon>Bacillota</taxon>
        <taxon>Clostridia</taxon>
        <taxon>Lachnospirales</taxon>
        <taxon>Lachnospiraceae</taxon>
        <taxon>Mediterraneibacter</taxon>
    </lineage>
</organism>
<dbReference type="Proteomes" id="UP000824116">
    <property type="component" value="Unassembled WGS sequence"/>
</dbReference>
<feature type="signal peptide" evidence="2">
    <location>
        <begin position="1"/>
        <end position="45"/>
    </location>
</feature>
<evidence type="ECO:0000256" key="2">
    <source>
        <dbReference type="SAM" id="SignalP"/>
    </source>
</evidence>
<accession>A0A9D2K2C4</accession>
<comment type="caution">
    <text evidence="4">The sequence shown here is derived from an EMBL/GenBank/DDBJ whole genome shotgun (WGS) entry which is preliminary data.</text>
</comment>
<sequence length="317" mass="34609">MDKGVHSLSRDERLFCYQKEEFIMKKRYRRAAAVCMTAVMTMAMAAGCGSDSTDTASAAENDNVLRVGMECNYVPFNWTQETAELADGSEAVPIYGTDFYAYGYDVAVAQKLADEMGMELEIHKVDWSSIGTSLDAGDYDAIIAGMGRTAEREISYSFTEPYYYRDNCIVVKAGGEYENVTKLSDLAGTGCKLTTQLGTGWVPLLDQIEGGVQAGNYETTSECFMAISNGVADVCVVDLPTAESAALTNDDLKVITLDPSDTFTGDDEMVNVCIATRKDDTAFRDQIQEAMDAIGWNDKAAMDELMDQVIKLQPAAE</sequence>
<reference evidence="4" key="2">
    <citation type="submission" date="2021-04" db="EMBL/GenBank/DDBJ databases">
        <authorList>
            <person name="Gilroy R."/>
        </authorList>
    </citation>
    <scope>NUCLEOTIDE SEQUENCE</scope>
    <source>
        <strain evidence="4">CHK196-3914</strain>
    </source>
</reference>
<reference evidence="4" key="1">
    <citation type="journal article" date="2021" name="PeerJ">
        <title>Extensive microbial diversity within the chicken gut microbiome revealed by metagenomics and culture.</title>
        <authorList>
            <person name="Gilroy R."/>
            <person name="Ravi A."/>
            <person name="Getino M."/>
            <person name="Pursley I."/>
            <person name="Horton D.L."/>
            <person name="Alikhan N.F."/>
            <person name="Baker D."/>
            <person name="Gharbi K."/>
            <person name="Hall N."/>
            <person name="Watson M."/>
            <person name="Adriaenssens E.M."/>
            <person name="Foster-Nyarko E."/>
            <person name="Jarju S."/>
            <person name="Secka A."/>
            <person name="Antonio M."/>
            <person name="Oren A."/>
            <person name="Chaudhuri R.R."/>
            <person name="La Ragione R."/>
            <person name="Hildebrand F."/>
            <person name="Pallen M.J."/>
        </authorList>
    </citation>
    <scope>NUCLEOTIDE SEQUENCE</scope>
    <source>
        <strain evidence="4">CHK196-3914</strain>
    </source>
</reference>
<dbReference type="EMBL" id="DXAY01000118">
    <property type="protein sequence ID" value="HIZ74589.1"/>
    <property type="molecule type" value="Genomic_DNA"/>
</dbReference>
<evidence type="ECO:0000256" key="1">
    <source>
        <dbReference type="ARBA" id="ARBA00022729"/>
    </source>
</evidence>
<name>A0A9D2K2C4_9FIRM</name>
<feature type="domain" description="Solute-binding protein family 3/N-terminal" evidence="3">
    <location>
        <begin position="64"/>
        <end position="313"/>
    </location>
</feature>
<dbReference type="Pfam" id="PF00497">
    <property type="entry name" value="SBP_bac_3"/>
    <property type="match status" value="1"/>
</dbReference>
<evidence type="ECO:0000313" key="4">
    <source>
        <dbReference type="EMBL" id="HIZ74589.1"/>
    </source>
</evidence>
<feature type="chain" id="PRO_5039550642" evidence="2">
    <location>
        <begin position="46"/>
        <end position="317"/>
    </location>
</feature>
<protein>
    <submittedName>
        <fullName evidence="4">Transporter substrate-binding domain-containing protein</fullName>
    </submittedName>
</protein>
<dbReference type="SUPFAM" id="SSF53850">
    <property type="entry name" value="Periplasmic binding protein-like II"/>
    <property type="match status" value="1"/>
</dbReference>
<dbReference type="SMART" id="SM00062">
    <property type="entry name" value="PBPb"/>
    <property type="match status" value="1"/>
</dbReference>
<gene>
    <name evidence="4" type="ORF">H9723_04995</name>
</gene>
<dbReference type="PANTHER" id="PTHR35936">
    <property type="entry name" value="MEMBRANE-BOUND LYTIC MUREIN TRANSGLYCOSYLASE F"/>
    <property type="match status" value="1"/>
</dbReference>
<proteinExistence type="predicted"/>
<evidence type="ECO:0000259" key="3">
    <source>
        <dbReference type="SMART" id="SM00062"/>
    </source>
</evidence>